<dbReference type="Proteomes" id="UP000614601">
    <property type="component" value="Unassembled WGS sequence"/>
</dbReference>
<comment type="subcellular location">
    <subcellularLocation>
        <location evidence="1 9 11">Nucleus</location>
    </subcellularLocation>
</comment>
<dbReference type="SMART" id="SM00389">
    <property type="entry name" value="HOX"/>
    <property type="match status" value="1"/>
</dbReference>
<evidence type="ECO:0000256" key="8">
    <source>
        <dbReference type="ARBA" id="ARBA00023242"/>
    </source>
</evidence>
<evidence type="ECO:0000256" key="6">
    <source>
        <dbReference type="ARBA" id="ARBA00023125"/>
    </source>
</evidence>
<dbReference type="PROSITE" id="PS00478">
    <property type="entry name" value="LIM_DOMAIN_1"/>
    <property type="match status" value="2"/>
</dbReference>
<dbReference type="PROSITE" id="PS50023">
    <property type="entry name" value="LIM_DOMAIN_2"/>
    <property type="match status" value="1"/>
</dbReference>
<dbReference type="AlphaFoldDB" id="A0A811LMW0"/>
<dbReference type="OrthoDB" id="10068367at2759"/>
<keyword evidence="6 9" id="KW-0238">DNA-binding</keyword>
<keyword evidence="15" id="KW-1185">Reference proteome</keyword>
<keyword evidence="2 10" id="KW-0479">Metal-binding</keyword>
<comment type="caution">
    <text evidence="14">The sequence shown here is derived from an EMBL/GenBank/DDBJ whole genome shotgun (WGS) entry which is preliminary data.</text>
</comment>
<accession>A0A811LMW0</accession>
<keyword evidence="3" id="KW-0677">Repeat</keyword>
<evidence type="ECO:0000256" key="3">
    <source>
        <dbReference type="ARBA" id="ARBA00022737"/>
    </source>
</evidence>
<feature type="domain" description="LIM zinc-binding" evidence="12">
    <location>
        <begin position="38"/>
        <end position="97"/>
    </location>
</feature>
<dbReference type="Pfam" id="PF00412">
    <property type="entry name" value="LIM"/>
    <property type="match status" value="2"/>
</dbReference>
<evidence type="ECO:0000256" key="7">
    <source>
        <dbReference type="ARBA" id="ARBA00023155"/>
    </source>
</evidence>
<dbReference type="SUPFAM" id="SSF57716">
    <property type="entry name" value="Glucocorticoid receptor-like (DNA-binding domain)"/>
    <property type="match status" value="1"/>
</dbReference>
<evidence type="ECO:0000259" key="13">
    <source>
        <dbReference type="PROSITE" id="PS50071"/>
    </source>
</evidence>
<dbReference type="GO" id="GO:0000977">
    <property type="term" value="F:RNA polymerase II transcription regulatory region sequence-specific DNA binding"/>
    <property type="evidence" value="ECO:0007669"/>
    <property type="project" value="TreeGrafter"/>
</dbReference>
<evidence type="ECO:0000259" key="12">
    <source>
        <dbReference type="PROSITE" id="PS50023"/>
    </source>
</evidence>
<dbReference type="Pfam" id="PF00046">
    <property type="entry name" value="Homeodomain"/>
    <property type="match status" value="1"/>
</dbReference>
<dbReference type="PANTHER" id="PTHR24208">
    <property type="entry name" value="LIM/HOMEOBOX PROTEIN LHX"/>
    <property type="match status" value="1"/>
</dbReference>
<protein>
    <submittedName>
        <fullName evidence="14">Uncharacterized protein</fullName>
    </submittedName>
</protein>
<dbReference type="InterPro" id="IPR017970">
    <property type="entry name" value="Homeobox_CS"/>
</dbReference>
<organism evidence="14 15">
    <name type="scientific">Bursaphelenchus okinawaensis</name>
    <dbReference type="NCBI Taxonomy" id="465554"/>
    <lineage>
        <taxon>Eukaryota</taxon>
        <taxon>Metazoa</taxon>
        <taxon>Ecdysozoa</taxon>
        <taxon>Nematoda</taxon>
        <taxon>Chromadorea</taxon>
        <taxon>Rhabditida</taxon>
        <taxon>Tylenchina</taxon>
        <taxon>Tylenchomorpha</taxon>
        <taxon>Aphelenchoidea</taxon>
        <taxon>Aphelenchoididae</taxon>
        <taxon>Bursaphelenchus</taxon>
    </lineage>
</organism>
<dbReference type="CDD" id="cd08368">
    <property type="entry name" value="LIM"/>
    <property type="match status" value="1"/>
</dbReference>
<dbReference type="PROSITE" id="PS00027">
    <property type="entry name" value="HOMEOBOX_1"/>
    <property type="match status" value="1"/>
</dbReference>
<keyword evidence="8 9" id="KW-0539">Nucleus</keyword>
<dbReference type="GO" id="GO:0046872">
    <property type="term" value="F:metal ion binding"/>
    <property type="evidence" value="ECO:0007669"/>
    <property type="project" value="UniProtKB-KW"/>
</dbReference>
<evidence type="ECO:0000313" key="14">
    <source>
        <dbReference type="EMBL" id="CAD5229000.1"/>
    </source>
</evidence>
<dbReference type="SMART" id="SM00132">
    <property type="entry name" value="LIM"/>
    <property type="match status" value="2"/>
</dbReference>
<dbReference type="Gene3D" id="2.10.110.10">
    <property type="entry name" value="Cysteine Rich Protein"/>
    <property type="match status" value="2"/>
</dbReference>
<dbReference type="GO" id="GO:0030182">
    <property type="term" value="P:neuron differentiation"/>
    <property type="evidence" value="ECO:0007669"/>
    <property type="project" value="TreeGrafter"/>
</dbReference>
<dbReference type="InterPro" id="IPR009057">
    <property type="entry name" value="Homeodomain-like_sf"/>
</dbReference>
<dbReference type="CDD" id="cd00086">
    <property type="entry name" value="homeodomain"/>
    <property type="match status" value="1"/>
</dbReference>
<dbReference type="EMBL" id="CAJFCW020000006">
    <property type="protein sequence ID" value="CAG9125468.1"/>
    <property type="molecule type" value="Genomic_DNA"/>
</dbReference>
<feature type="DNA-binding region" description="Homeobox" evidence="9">
    <location>
        <begin position="196"/>
        <end position="255"/>
    </location>
</feature>
<keyword evidence="7 9" id="KW-0371">Homeobox</keyword>
<dbReference type="GO" id="GO:0005634">
    <property type="term" value="C:nucleus"/>
    <property type="evidence" value="ECO:0007669"/>
    <property type="project" value="UniProtKB-SubCell"/>
</dbReference>
<dbReference type="Gene3D" id="1.10.10.60">
    <property type="entry name" value="Homeodomain-like"/>
    <property type="match status" value="1"/>
</dbReference>
<dbReference type="InterPro" id="IPR001356">
    <property type="entry name" value="HD"/>
</dbReference>
<reference evidence="14" key="1">
    <citation type="submission" date="2020-09" db="EMBL/GenBank/DDBJ databases">
        <authorList>
            <person name="Kikuchi T."/>
        </authorList>
    </citation>
    <scope>NUCLEOTIDE SEQUENCE</scope>
    <source>
        <strain evidence="14">SH1</strain>
    </source>
</reference>
<evidence type="ECO:0000256" key="4">
    <source>
        <dbReference type="ARBA" id="ARBA00022833"/>
    </source>
</evidence>
<sequence length="298" mass="34383">MDGFNYLHKVNVEPLNALGQVIESISSTRLDTKPPLDCVCSLCGLRIFDQFMLKVQSHVFHEACARCFKCGCQLDETCYERNGLLYCRLHYAKSYCAGCQMPIKSSDMVYKLKTDMVFHVQCHVCIQCGKPLAPGDQILVDEESKTVSCANHYNDSQDESFSKNTVAVNLPPIPQYPFEMYTFGEMYSDDSKYMKRRGPRTTIKQSQLDVLNRIFSTSPKPSKHVRAKLAHETGLSMRVIQVWFQNRRSKERRLKHLCNFLRHYEEKGLCPPSMNFAEDHTLNQQYSPTQFNDDDDNQ</sequence>
<evidence type="ECO:0000256" key="1">
    <source>
        <dbReference type="ARBA" id="ARBA00004123"/>
    </source>
</evidence>
<evidence type="ECO:0000313" key="15">
    <source>
        <dbReference type="Proteomes" id="UP000614601"/>
    </source>
</evidence>
<dbReference type="InterPro" id="IPR001781">
    <property type="entry name" value="Znf_LIM"/>
</dbReference>
<gene>
    <name evidence="14" type="ORF">BOKJ2_LOCUS13059</name>
</gene>
<proteinExistence type="predicted"/>
<dbReference type="PANTHER" id="PTHR24208:SF170">
    <property type="entry name" value="MECHANOSENSORY PROTEIN 3"/>
    <property type="match status" value="1"/>
</dbReference>
<keyword evidence="4 10" id="KW-0862">Zinc</keyword>
<dbReference type="SUPFAM" id="SSF46689">
    <property type="entry name" value="Homeodomain-like"/>
    <property type="match status" value="1"/>
</dbReference>
<evidence type="ECO:0000256" key="9">
    <source>
        <dbReference type="PROSITE-ProRule" id="PRU00108"/>
    </source>
</evidence>
<dbReference type="Proteomes" id="UP000783686">
    <property type="component" value="Unassembled WGS sequence"/>
</dbReference>
<dbReference type="InterPro" id="IPR050453">
    <property type="entry name" value="LIM_Homeobox_TF"/>
</dbReference>
<dbReference type="EMBL" id="CAJFDH010000006">
    <property type="protein sequence ID" value="CAD5229000.1"/>
    <property type="molecule type" value="Genomic_DNA"/>
</dbReference>
<name>A0A811LMW0_9BILA</name>
<evidence type="ECO:0000256" key="5">
    <source>
        <dbReference type="ARBA" id="ARBA00023038"/>
    </source>
</evidence>
<feature type="domain" description="Homeobox" evidence="13">
    <location>
        <begin position="194"/>
        <end position="254"/>
    </location>
</feature>
<dbReference type="GO" id="GO:0000981">
    <property type="term" value="F:DNA-binding transcription factor activity, RNA polymerase II-specific"/>
    <property type="evidence" value="ECO:0007669"/>
    <property type="project" value="InterPro"/>
</dbReference>
<evidence type="ECO:0000256" key="2">
    <source>
        <dbReference type="ARBA" id="ARBA00022723"/>
    </source>
</evidence>
<evidence type="ECO:0000256" key="10">
    <source>
        <dbReference type="PROSITE-ProRule" id="PRU00125"/>
    </source>
</evidence>
<dbReference type="PROSITE" id="PS50071">
    <property type="entry name" value="HOMEOBOX_2"/>
    <property type="match status" value="1"/>
</dbReference>
<keyword evidence="5 10" id="KW-0440">LIM domain</keyword>
<evidence type="ECO:0000256" key="11">
    <source>
        <dbReference type="RuleBase" id="RU000682"/>
    </source>
</evidence>